<dbReference type="STRING" id="685588.A0A067T292"/>
<protein>
    <recommendedName>
        <fullName evidence="5">G-protein coupled receptors family 1 profile domain-containing protein</fullName>
    </recommendedName>
</protein>
<keyword evidence="2" id="KW-0472">Membrane</keyword>
<accession>A0A067T292</accession>
<proteinExistence type="predicted"/>
<sequence>MSGNATDVPQLPNPLTPMAFLPPDLAFQVTIAIYILVGSLGVMIWDILNNLKSDYILLTKYRITLPTITYVISRLGSLGYVLASTIFETAPTGNCIAFEKGLDWLYPIAIPASSLLFFFRVRAIFDKNIFIVTFFGFMWLAVVAGCLTVTQGVTGAHIGSTDYCINASLEGYVAAAAIIPLVNDTLIFLAISWRLMTNSHVEYTLKGGMRTLVFGDYMPAFSRSLLQDGQIYYLTTVSTSLLTVIMLYVSSVPIAYRTMFTVPNIMLMNIMACRVFRNTKFGLFRENTISTSKMRSKDDRTTASIIPLSLTGNSRGKGQASDTTVINMDGIEVTKTVERLHDYPSDNKMERYPSRGSGTA</sequence>
<feature type="transmembrane region" description="Helical" evidence="2">
    <location>
        <begin position="104"/>
        <end position="121"/>
    </location>
</feature>
<feature type="transmembrane region" description="Helical" evidence="2">
    <location>
        <begin position="63"/>
        <end position="84"/>
    </location>
</feature>
<keyword evidence="2" id="KW-0812">Transmembrane</keyword>
<evidence type="ECO:0000256" key="2">
    <source>
        <dbReference type="SAM" id="Phobius"/>
    </source>
</evidence>
<evidence type="ECO:0000313" key="3">
    <source>
        <dbReference type="EMBL" id="KDR73143.1"/>
    </source>
</evidence>
<dbReference type="AlphaFoldDB" id="A0A067T292"/>
<feature type="transmembrane region" description="Helical" evidence="2">
    <location>
        <begin position="171"/>
        <end position="191"/>
    </location>
</feature>
<dbReference type="HOGENOM" id="CLU_060549_0_0_1"/>
<keyword evidence="2" id="KW-1133">Transmembrane helix</keyword>
<feature type="transmembrane region" description="Helical" evidence="2">
    <location>
        <begin position="25"/>
        <end position="51"/>
    </location>
</feature>
<dbReference type="EMBL" id="KL142386">
    <property type="protein sequence ID" value="KDR73143.1"/>
    <property type="molecule type" value="Genomic_DNA"/>
</dbReference>
<reference evidence="4" key="1">
    <citation type="journal article" date="2014" name="Proc. Natl. Acad. Sci. U.S.A.">
        <title>Extensive sampling of basidiomycete genomes demonstrates inadequacy of the white-rot/brown-rot paradigm for wood decay fungi.</title>
        <authorList>
            <person name="Riley R."/>
            <person name="Salamov A.A."/>
            <person name="Brown D.W."/>
            <person name="Nagy L.G."/>
            <person name="Floudas D."/>
            <person name="Held B.W."/>
            <person name="Levasseur A."/>
            <person name="Lombard V."/>
            <person name="Morin E."/>
            <person name="Otillar R."/>
            <person name="Lindquist E.A."/>
            <person name="Sun H."/>
            <person name="LaButti K.M."/>
            <person name="Schmutz J."/>
            <person name="Jabbour D."/>
            <person name="Luo H."/>
            <person name="Baker S.E."/>
            <person name="Pisabarro A.G."/>
            <person name="Walton J.D."/>
            <person name="Blanchette R.A."/>
            <person name="Henrissat B."/>
            <person name="Martin F."/>
            <person name="Cullen D."/>
            <person name="Hibbett D.S."/>
            <person name="Grigoriev I.V."/>
        </authorList>
    </citation>
    <scope>NUCLEOTIDE SEQUENCE [LARGE SCALE GENOMIC DNA]</scope>
    <source>
        <strain evidence="4">CBS 339.88</strain>
    </source>
</reference>
<feature type="compositionally biased region" description="Basic and acidic residues" evidence="1">
    <location>
        <begin position="340"/>
        <end position="353"/>
    </location>
</feature>
<evidence type="ECO:0000256" key="1">
    <source>
        <dbReference type="SAM" id="MobiDB-lite"/>
    </source>
</evidence>
<feature type="transmembrane region" description="Helical" evidence="2">
    <location>
        <begin position="231"/>
        <end position="249"/>
    </location>
</feature>
<evidence type="ECO:0000313" key="4">
    <source>
        <dbReference type="Proteomes" id="UP000027222"/>
    </source>
</evidence>
<name>A0A067T292_GALM3</name>
<feature type="transmembrane region" description="Helical" evidence="2">
    <location>
        <begin position="128"/>
        <end position="151"/>
    </location>
</feature>
<dbReference type="OrthoDB" id="3038990at2759"/>
<gene>
    <name evidence="3" type="ORF">GALMADRAFT_72738</name>
</gene>
<keyword evidence="4" id="KW-1185">Reference proteome</keyword>
<organism evidence="3 4">
    <name type="scientific">Galerina marginata (strain CBS 339.88)</name>
    <dbReference type="NCBI Taxonomy" id="685588"/>
    <lineage>
        <taxon>Eukaryota</taxon>
        <taxon>Fungi</taxon>
        <taxon>Dikarya</taxon>
        <taxon>Basidiomycota</taxon>
        <taxon>Agaricomycotina</taxon>
        <taxon>Agaricomycetes</taxon>
        <taxon>Agaricomycetidae</taxon>
        <taxon>Agaricales</taxon>
        <taxon>Agaricineae</taxon>
        <taxon>Strophariaceae</taxon>
        <taxon>Galerina</taxon>
    </lineage>
</organism>
<evidence type="ECO:0008006" key="5">
    <source>
        <dbReference type="Google" id="ProtNLM"/>
    </source>
</evidence>
<feature type="transmembrane region" description="Helical" evidence="2">
    <location>
        <begin position="255"/>
        <end position="276"/>
    </location>
</feature>
<dbReference type="Proteomes" id="UP000027222">
    <property type="component" value="Unassembled WGS sequence"/>
</dbReference>
<feature type="region of interest" description="Disordered" evidence="1">
    <location>
        <begin position="340"/>
        <end position="360"/>
    </location>
</feature>